<evidence type="ECO:0000313" key="3">
    <source>
        <dbReference type="Proteomes" id="UP001152888"/>
    </source>
</evidence>
<feature type="compositionally biased region" description="Basic and acidic residues" evidence="1">
    <location>
        <begin position="494"/>
        <end position="503"/>
    </location>
</feature>
<feature type="compositionally biased region" description="Basic residues" evidence="1">
    <location>
        <begin position="1369"/>
        <end position="1386"/>
    </location>
</feature>
<reference evidence="2" key="1">
    <citation type="submission" date="2022-03" db="EMBL/GenBank/DDBJ databases">
        <authorList>
            <person name="Sayadi A."/>
        </authorList>
    </citation>
    <scope>NUCLEOTIDE SEQUENCE</scope>
</reference>
<feature type="compositionally biased region" description="Basic and acidic residues" evidence="1">
    <location>
        <begin position="1280"/>
        <end position="1289"/>
    </location>
</feature>
<dbReference type="OrthoDB" id="6779263at2759"/>
<feature type="compositionally biased region" description="Basic residues" evidence="1">
    <location>
        <begin position="642"/>
        <end position="666"/>
    </location>
</feature>
<comment type="caution">
    <text evidence="2">The sequence shown here is derived from an EMBL/GenBank/DDBJ whole genome shotgun (WGS) entry which is preliminary data.</text>
</comment>
<dbReference type="PANTHER" id="PTHR48125">
    <property type="entry name" value="LP07818P1"/>
    <property type="match status" value="1"/>
</dbReference>
<feature type="region of interest" description="Disordered" evidence="1">
    <location>
        <begin position="547"/>
        <end position="692"/>
    </location>
</feature>
<evidence type="ECO:0000313" key="2">
    <source>
        <dbReference type="EMBL" id="CAH1984259.1"/>
    </source>
</evidence>
<feature type="compositionally biased region" description="Polar residues" evidence="1">
    <location>
        <begin position="1006"/>
        <end position="1033"/>
    </location>
</feature>
<feature type="region of interest" description="Disordered" evidence="1">
    <location>
        <begin position="1005"/>
        <end position="1033"/>
    </location>
</feature>
<feature type="region of interest" description="Disordered" evidence="1">
    <location>
        <begin position="1319"/>
        <end position="1563"/>
    </location>
</feature>
<feature type="compositionally biased region" description="Basic residues" evidence="1">
    <location>
        <begin position="567"/>
        <end position="578"/>
    </location>
</feature>
<feature type="compositionally biased region" description="Acidic residues" evidence="1">
    <location>
        <begin position="476"/>
        <end position="486"/>
    </location>
</feature>
<feature type="compositionally biased region" description="Basic and acidic residues" evidence="1">
    <location>
        <begin position="1844"/>
        <end position="1855"/>
    </location>
</feature>
<feature type="region of interest" description="Disordered" evidence="1">
    <location>
        <begin position="1264"/>
        <end position="1292"/>
    </location>
</feature>
<feature type="region of interest" description="Disordered" evidence="1">
    <location>
        <begin position="1800"/>
        <end position="2014"/>
    </location>
</feature>
<feature type="compositionally biased region" description="Basic residues" evidence="1">
    <location>
        <begin position="2004"/>
        <end position="2014"/>
    </location>
</feature>
<feature type="compositionally biased region" description="Polar residues" evidence="1">
    <location>
        <begin position="800"/>
        <end position="810"/>
    </location>
</feature>
<feature type="compositionally biased region" description="Basic and acidic residues" evidence="1">
    <location>
        <begin position="1713"/>
        <end position="1743"/>
    </location>
</feature>
<feature type="compositionally biased region" description="Basic residues" evidence="1">
    <location>
        <begin position="593"/>
        <end position="606"/>
    </location>
</feature>
<feature type="region of interest" description="Disordered" evidence="1">
    <location>
        <begin position="790"/>
        <end position="810"/>
    </location>
</feature>
<feature type="compositionally biased region" description="Low complexity" evidence="1">
    <location>
        <begin position="1417"/>
        <end position="1430"/>
    </location>
</feature>
<feature type="compositionally biased region" description="Low complexity" evidence="1">
    <location>
        <begin position="1905"/>
        <end position="1914"/>
    </location>
</feature>
<proteinExistence type="predicted"/>
<feature type="region of interest" description="Disordered" evidence="1">
    <location>
        <begin position="476"/>
        <end position="517"/>
    </location>
</feature>
<feature type="compositionally biased region" description="Basic residues" evidence="1">
    <location>
        <begin position="1431"/>
        <end position="1483"/>
    </location>
</feature>
<dbReference type="PANTHER" id="PTHR48125:SF12">
    <property type="entry name" value="AT HOOK TRANSCRIPTION FACTOR FAMILY-RELATED"/>
    <property type="match status" value="1"/>
</dbReference>
<sequence>MEVNTTDEWAAEEEQPSKCSSLISFEDGELVEYTNEDLNASQDSTDNNLAGTDDKIEFILKPSLKGITQAKKRLKAFTASKLLKNVQLKDDKALSSNKSESSTTKKLKKELYPDERARAVIQEIEEIKKAQAKQQIQQIAYVESLNKLRTLPLITKKAKSRSKSLSSDDDRLEGHFKKREIRVRNIRRGKTRSVSPETRKKNHEKVSYPKNWAEYLQQNFDIKKDQDLKLKLFPYKRKNPLEIYKKIYNPQTPSIKLEPFTYSTNAGSKETPPLFVRFTKAHPTVQYSANSSAIAESFISRKQLFSIISKEAKETIEKLINTNQRLPAAKMLKERPWYSKTWKKISSGESKFVENSVGLSFLQTYSDDDNDANDEEEIIICSRVTTSEKPSEQSNYESIEDAVQSQENSDTEKQQEELVYTKDNDEMVTEGVAEQVPSKTFQEPAEQMHYETCQQTPDKTPQTFIDRTPEVLPEEMTDVPLQDENEIGQTPDGRYSDGFRTPELRPNIESISEDRELDETRRAIEELEDELIRKQDVLKEDVRHVIELDLKNVKKKKKDIATTEKANKKKKKKEKAKKCVSSEDESSSSDGKKKSKKKSKSKKLKKKSEDEKAKKRSKKKKKQSAGFSDNSVSEEDEEPPKKKTSKKKKRKEITKKLKKKKHKKDKKKTDWDETDEETVDEYSDEEKTESRKLRRKLEGEHISKKKNKQRIFEIVSSKDESDNKEFGIELKINKKYLMRKGENREITEDGHLESEEFVPSKKLAEAFDEEFPLEKDMSVSNKVVEKSPYPHWESDEEVSPTKSQKLNTSWESDEEVFVRRHYEPEPESEKGVPKSFNDSCGDLEIPLNIKPYKKREPEVDLRVQMEMKRKGNIDFIGQIKNDDNIKMEKPVSMFENDFDETSKSDKHETSFEDHTVVEKQVLGEINKQMENKRTELKMDFEGQISTTCKKPIEIENLDMEHKIPHDIEKNKVPEERENVFLDFETTQSKIVTPKRGRWDKRESLAKISSVSTPKSETDSTSTQSFHSEKNSSNSIIDLTTNNASLENEYEEFLKAVTSNVAEDPEKSMPISISSISDMSDTDSVPVSFNKTDFIQNDKPLVQIPVVLPKDIPFIPMPAEVSEIKPVPVPSPKFEVKKPLVALDLNLISAIQKPPVSANATISRVAGVDLAIQGAGPDVIRTPASIFDDASASNSGELASINLPPSCESTSAAEDIHQQKSELAEDTLTKKIVDDVAPAKPPEKQFSFSGMVLTSKKLLLDKPKLNFGDSDDDEPKSSLTKLEDIKKENSKIPPKYENVVEQKIMEQKVAIEEKILSDEKRVFEEKKEVGQSAKVLIKEEAKVERKRSRSRSPYSSRSKEGDRKREVSPYKRRRSPSPRSRKRISPPRRKDSPRRGSSPRKRSPGRRRTPERKKLPSRRSPSPRRSSSGASSRKKSRRSTTPRKRGLSPKRRSPSPRKRSISPRKRLSSPKRKRSLSPRRRSSPRRGASPKPSSKRLRSKSPERIQTIMDSRPRSPPRSTSPHEGLKRSIADSTISDDLLPQPSLPYEEYANSPSFFERRSADSPRRIPLEERISQVLGESKEEEPKAITSTYDNYARYNQGDYSNQMDYPTTNYKPSSYVQVGNMLQIVPTELPAERPTANVEVVCQDKPSIIQVGNMLQIVPTVISPQMPPLPPTPAAPKEQIPGISGASEAIASPSPVMKQSAEESMQQKVAERRAEREKRKLEREKKREEKEKKRNEKEKKRQIRLKLKTENMIKRALQLEVGGEEEETANGTQAKWPPISVVCSTPKDIGKSILSVGKREGKSTPQKVVSFADGIRPGEGTSPSAGEELSSPPPKKLPKEKRYTKTNIVEKNKKKKVKDKNGSKPATEIVSDGKKTPRYIGIRNGKTGDNTQKNVKIIKKPLLPLLSSDGPDSDEDDNLPPPSPPPGSPPPHIFPPRVKVPAPNNLIPYATPTHMQMFGAPLGLMMAPPPPPPPPLPPNTPPGSRQSPVGHGGRSLGSHSHSHRTQLYHF</sequence>
<feature type="compositionally biased region" description="Basic residues" evidence="1">
    <location>
        <begin position="1396"/>
        <end position="1416"/>
    </location>
</feature>
<evidence type="ECO:0000256" key="1">
    <source>
        <dbReference type="SAM" id="MobiDB-lite"/>
    </source>
</evidence>
<feature type="compositionally biased region" description="Basic and acidic residues" evidence="1">
    <location>
        <begin position="1356"/>
        <end position="1368"/>
    </location>
</feature>
<feature type="compositionally biased region" description="Pro residues" evidence="1">
    <location>
        <begin position="1971"/>
        <end position="1985"/>
    </location>
</feature>
<feature type="compositionally biased region" description="Polar residues" evidence="1">
    <location>
        <begin position="384"/>
        <end position="408"/>
    </location>
</feature>
<dbReference type="EMBL" id="CAKOFQ010006955">
    <property type="protein sequence ID" value="CAH1984259.1"/>
    <property type="molecule type" value="Genomic_DNA"/>
</dbReference>
<accession>A0A9P0PHS8</accession>
<keyword evidence="3" id="KW-1185">Reference proteome</keyword>
<feature type="compositionally biased region" description="Basic residues" evidence="1">
    <location>
        <begin position="614"/>
        <end position="623"/>
    </location>
</feature>
<feature type="compositionally biased region" description="Basic and acidic residues" evidence="1">
    <location>
        <begin position="1319"/>
        <end position="1328"/>
    </location>
</feature>
<dbReference type="Proteomes" id="UP001152888">
    <property type="component" value="Unassembled WGS sequence"/>
</dbReference>
<protein>
    <submittedName>
        <fullName evidence="2">Uncharacterized protein</fullName>
    </submittedName>
</protein>
<feature type="compositionally biased region" description="Pro residues" evidence="1">
    <location>
        <begin position="1923"/>
        <end position="1938"/>
    </location>
</feature>
<gene>
    <name evidence="2" type="ORF">ACAOBT_LOCUS16000</name>
</gene>
<name>A0A9P0PHS8_ACAOB</name>
<feature type="compositionally biased region" description="Acidic residues" evidence="1">
    <location>
        <begin position="672"/>
        <end position="687"/>
    </location>
</feature>
<feature type="region of interest" description="Disordered" evidence="1">
    <location>
        <begin position="1691"/>
        <end position="1749"/>
    </location>
</feature>
<organism evidence="2 3">
    <name type="scientific">Acanthoscelides obtectus</name>
    <name type="common">Bean weevil</name>
    <name type="synonym">Bruchus obtectus</name>
    <dbReference type="NCBI Taxonomy" id="200917"/>
    <lineage>
        <taxon>Eukaryota</taxon>
        <taxon>Metazoa</taxon>
        <taxon>Ecdysozoa</taxon>
        <taxon>Arthropoda</taxon>
        <taxon>Hexapoda</taxon>
        <taxon>Insecta</taxon>
        <taxon>Pterygota</taxon>
        <taxon>Neoptera</taxon>
        <taxon>Endopterygota</taxon>
        <taxon>Coleoptera</taxon>
        <taxon>Polyphaga</taxon>
        <taxon>Cucujiformia</taxon>
        <taxon>Chrysomeloidea</taxon>
        <taxon>Chrysomelidae</taxon>
        <taxon>Bruchinae</taxon>
        <taxon>Bruchini</taxon>
        <taxon>Acanthoscelides</taxon>
    </lineage>
</organism>
<feature type="region of interest" description="Disordered" evidence="1">
    <location>
        <begin position="384"/>
        <end position="415"/>
    </location>
</feature>